<protein>
    <submittedName>
        <fullName evidence="1">Uncharacterized protein</fullName>
    </submittedName>
</protein>
<evidence type="ECO:0000313" key="1">
    <source>
        <dbReference type="EMBL" id="KAH7264738.1"/>
    </source>
</evidence>
<dbReference type="RefSeq" id="XP_046053473.1">
    <property type="nucleotide sequence ID" value="XM_046198759.1"/>
</dbReference>
<evidence type="ECO:0000313" key="2">
    <source>
        <dbReference type="Proteomes" id="UP000720189"/>
    </source>
</evidence>
<accession>A0A9P9HVD6</accession>
<proteinExistence type="predicted"/>
<sequence length="578" mass="64600">MPTHYTGQPQAERCFLCGLPLDEDPNRTQDYHPGCHRVLSGAVVYDLFHVNRLEFYPQRARLEERKVLQWASSNLTEALSLHFARSSSSTQLQLSRTSVVLRSIAKTLLLDYMTMTTEAQLTSPREFTFLLTKPIFAQIADFQGTKYVTALSNNEHEIPDNAIQLFQPLEGQTANVVYVAVNHLGVVQLVVTNSTTWLEVGEVPDVWWFAIDIPCGECLLLAHHDGVKIRKLSAPEWCVTCMEAQLQEQSDHRTAFPVPIHPRELRWFQPASRPGRMAPVTVNQPGMAGITTFWAIILARVHIHVPGGHGGPEGRDLDAANLFAPFEDEEKVTEIWVGITQGVIGGLGFRTSKGREIYHAHATRLHETTWILADLPRGSVRTMYYGSDAPVGVGAIAFRSPSPLGPLSQFDPFATIPPVPDFRYCVEDFFGGSVDLAGVVEVSFCRLEHKPEIISGMLFRFAGGRREALGEVRLSGLQEPMLLGGEGRELMYLEFGYDPTGVVPEHPNLLDAQFNSFEEAPEDSNPANHPDIVGHRFLEVSWEGTLEWWWSPFQCLLVYEGRASLEPRDATVWLEFGG</sequence>
<reference evidence="1" key="1">
    <citation type="journal article" date="2021" name="Nat. Commun.">
        <title>Genetic determinants of endophytism in the Arabidopsis root mycobiome.</title>
        <authorList>
            <person name="Mesny F."/>
            <person name="Miyauchi S."/>
            <person name="Thiergart T."/>
            <person name="Pickel B."/>
            <person name="Atanasova L."/>
            <person name="Karlsson M."/>
            <person name="Huettel B."/>
            <person name="Barry K.W."/>
            <person name="Haridas S."/>
            <person name="Chen C."/>
            <person name="Bauer D."/>
            <person name="Andreopoulos W."/>
            <person name="Pangilinan J."/>
            <person name="LaButti K."/>
            <person name="Riley R."/>
            <person name="Lipzen A."/>
            <person name="Clum A."/>
            <person name="Drula E."/>
            <person name="Henrissat B."/>
            <person name="Kohler A."/>
            <person name="Grigoriev I.V."/>
            <person name="Martin F.M."/>
            <person name="Hacquard S."/>
        </authorList>
    </citation>
    <scope>NUCLEOTIDE SEQUENCE</scope>
    <source>
        <strain evidence="1">MPI-CAGE-AT-0023</strain>
    </source>
</reference>
<name>A0A9P9HVD6_FUSRE</name>
<comment type="caution">
    <text evidence="1">The sequence shown here is derived from an EMBL/GenBank/DDBJ whole genome shotgun (WGS) entry which is preliminary data.</text>
</comment>
<dbReference type="Proteomes" id="UP000720189">
    <property type="component" value="Unassembled WGS sequence"/>
</dbReference>
<gene>
    <name evidence="1" type="ORF">BKA55DRAFT_685229</name>
</gene>
<keyword evidence="2" id="KW-1185">Reference proteome</keyword>
<dbReference type="GeneID" id="70228713"/>
<dbReference type="EMBL" id="JAGMUX010000003">
    <property type="protein sequence ID" value="KAH7264738.1"/>
    <property type="molecule type" value="Genomic_DNA"/>
</dbReference>
<organism evidence="1 2">
    <name type="scientific">Fusarium redolens</name>
    <dbReference type="NCBI Taxonomy" id="48865"/>
    <lineage>
        <taxon>Eukaryota</taxon>
        <taxon>Fungi</taxon>
        <taxon>Dikarya</taxon>
        <taxon>Ascomycota</taxon>
        <taxon>Pezizomycotina</taxon>
        <taxon>Sordariomycetes</taxon>
        <taxon>Hypocreomycetidae</taxon>
        <taxon>Hypocreales</taxon>
        <taxon>Nectriaceae</taxon>
        <taxon>Fusarium</taxon>
        <taxon>Fusarium redolens species complex</taxon>
    </lineage>
</organism>
<dbReference type="AlphaFoldDB" id="A0A9P9HVD6"/>
<dbReference type="OrthoDB" id="5153231at2759"/>